<dbReference type="SMART" id="SM00587">
    <property type="entry name" value="CHK"/>
    <property type="match status" value="1"/>
</dbReference>
<dbReference type="RefSeq" id="XP_013164550.1">
    <property type="nucleotide sequence ID" value="XM_013309096.1"/>
</dbReference>
<dbReference type="KEGG" id="pxu:106115649"/>
<dbReference type="PANTHER" id="PTHR11012">
    <property type="entry name" value="PROTEIN KINASE-LIKE DOMAIN-CONTAINING"/>
    <property type="match status" value="1"/>
</dbReference>
<dbReference type="Proteomes" id="UP000694872">
    <property type="component" value="Unplaced"/>
</dbReference>
<dbReference type="InterPro" id="IPR004119">
    <property type="entry name" value="EcKL"/>
</dbReference>
<dbReference type="InterPro" id="IPR015897">
    <property type="entry name" value="CHK_kinase-like"/>
</dbReference>
<accession>A0AAJ7E639</accession>
<reference evidence="2" key="1">
    <citation type="submission" date="2025-08" db="UniProtKB">
        <authorList>
            <consortium name="RefSeq"/>
        </authorList>
    </citation>
    <scope>IDENTIFICATION</scope>
</reference>
<dbReference type="AlphaFoldDB" id="A0AAJ7E639"/>
<feature type="domain" description="CHK kinase-like" evidence="1">
    <location>
        <begin position="132"/>
        <end position="334"/>
    </location>
</feature>
<evidence type="ECO:0000259" key="1">
    <source>
        <dbReference type="SMART" id="SM00587"/>
    </source>
</evidence>
<dbReference type="InterPro" id="IPR011009">
    <property type="entry name" value="Kinase-like_dom_sf"/>
</dbReference>
<sequence length="427" mass="50299">MKKKMDTEILKTSSTIKTVTEKDVKLIVKSCSLNTNAIIENYVIHNASDKMLGFLSDYWKLKVQLLVSENRLVLSFFIKAISTTNEAKAKMVKDLKLFDKEVFFYNVIKRQLEISDMMPWCATLIRALPEAMVFDDLNAKGYQTKNKFERFDQDHTLQALNTLARFHASSIIYEERKSKSLMRKYRINEEFEHYLNRGGYKISDPWYYQCMTGALEAVKKHSKYNNNKDLMDKIDKRWREVWQAALKLSDTNNKRCVICHRDLWNNNILFHYKDVSNTEPDDCVLVDFQAVRYQEPAGDVMLLLYCNLDPIYRENNIYLYLNYYYEQLQRILFEKGIEINDVLKKEMFLTSAEEQRLWGLVVSACLIPQFWLDDSLITTTFGDTENFNQILSKNKGAFIIKMMAMNEGYKSTVMGVFDEIVERYCVK</sequence>
<proteinExistence type="predicted"/>
<dbReference type="Pfam" id="PF02958">
    <property type="entry name" value="EcKL"/>
    <property type="match status" value="1"/>
</dbReference>
<dbReference type="PANTHER" id="PTHR11012:SF48">
    <property type="entry name" value="CHK KINASE-LIKE DOMAIN-CONTAINING PROTEIN-RELATED"/>
    <property type="match status" value="1"/>
</dbReference>
<protein>
    <submittedName>
        <fullName evidence="2">Uncharacterized protein LOC106115649</fullName>
    </submittedName>
</protein>
<dbReference type="GeneID" id="106115649"/>
<dbReference type="Gene3D" id="3.90.1200.10">
    <property type="match status" value="1"/>
</dbReference>
<evidence type="ECO:0000313" key="2">
    <source>
        <dbReference type="RefSeq" id="XP_013164550.1"/>
    </source>
</evidence>
<name>A0AAJ7E639_PAPXU</name>
<gene>
    <name evidence="2" type="primary">LOC106115649</name>
</gene>
<dbReference type="SUPFAM" id="SSF56112">
    <property type="entry name" value="Protein kinase-like (PK-like)"/>
    <property type="match status" value="1"/>
</dbReference>
<organism evidence="2">
    <name type="scientific">Papilio xuthus</name>
    <name type="common">Asian swallowtail butterfly</name>
    <dbReference type="NCBI Taxonomy" id="66420"/>
    <lineage>
        <taxon>Eukaryota</taxon>
        <taxon>Metazoa</taxon>
        <taxon>Ecdysozoa</taxon>
        <taxon>Arthropoda</taxon>
        <taxon>Hexapoda</taxon>
        <taxon>Insecta</taxon>
        <taxon>Pterygota</taxon>
        <taxon>Neoptera</taxon>
        <taxon>Endopterygota</taxon>
        <taxon>Lepidoptera</taxon>
        <taxon>Glossata</taxon>
        <taxon>Ditrysia</taxon>
        <taxon>Papilionoidea</taxon>
        <taxon>Papilionidae</taxon>
        <taxon>Papilioninae</taxon>
        <taxon>Papilio</taxon>
    </lineage>
</organism>